<feature type="compositionally biased region" description="Polar residues" evidence="1">
    <location>
        <begin position="20"/>
        <end position="33"/>
    </location>
</feature>
<organism evidence="2 3">
    <name type="scientific">Sorghum bicolor</name>
    <name type="common">Sorghum</name>
    <name type="synonym">Sorghum vulgare</name>
    <dbReference type="NCBI Taxonomy" id="4558"/>
    <lineage>
        <taxon>Eukaryota</taxon>
        <taxon>Viridiplantae</taxon>
        <taxon>Streptophyta</taxon>
        <taxon>Embryophyta</taxon>
        <taxon>Tracheophyta</taxon>
        <taxon>Spermatophyta</taxon>
        <taxon>Magnoliopsida</taxon>
        <taxon>Liliopsida</taxon>
        <taxon>Poales</taxon>
        <taxon>Poaceae</taxon>
        <taxon>PACMAD clade</taxon>
        <taxon>Panicoideae</taxon>
        <taxon>Andropogonodae</taxon>
        <taxon>Andropogoneae</taxon>
        <taxon>Sorghinae</taxon>
        <taxon>Sorghum</taxon>
    </lineage>
</organism>
<dbReference type="Proteomes" id="UP000807115">
    <property type="component" value="Chromosome 4"/>
</dbReference>
<dbReference type="AlphaFoldDB" id="A0A921R335"/>
<protein>
    <submittedName>
        <fullName evidence="2">Uncharacterized protein</fullName>
    </submittedName>
</protein>
<reference evidence="2" key="2">
    <citation type="submission" date="2020-10" db="EMBL/GenBank/DDBJ databases">
        <authorList>
            <person name="Cooper E.A."/>
            <person name="Brenton Z.W."/>
            <person name="Flinn B.S."/>
            <person name="Jenkins J."/>
            <person name="Shu S."/>
            <person name="Flowers D."/>
            <person name="Luo F."/>
            <person name="Wang Y."/>
            <person name="Xia P."/>
            <person name="Barry K."/>
            <person name="Daum C."/>
            <person name="Lipzen A."/>
            <person name="Yoshinaga Y."/>
            <person name="Schmutz J."/>
            <person name="Saski C."/>
            <person name="Vermerris W."/>
            <person name="Kresovich S."/>
        </authorList>
    </citation>
    <scope>NUCLEOTIDE SEQUENCE</scope>
</reference>
<evidence type="ECO:0000313" key="3">
    <source>
        <dbReference type="Proteomes" id="UP000807115"/>
    </source>
</evidence>
<name>A0A921R335_SORBI</name>
<evidence type="ECO:0000313" key="2">
    <source>
        <dbReference type="EMBL" id="KAG0532607.1"/>
    </source>
</evidence>
<comment type="caution">
    <text evidence="2">The sequence shown here is derived from an EMBL/GenBank/DDBJ whole genome shotgun (WGS) entry which is preliminary data.</text>
</comment>
<sequence length="54" mass="5787">MAPRGSRNVCEGSRAEGFASMSSSTGNENVYSNRHSKSESVVYSFGTILLDLLS</sequence>
<gene>
    <name evidence="2" type="ORF">BDA96_04G121800</name>
</gene>
<proteinExistence type="predicted"/>
<feature type="region of interest" description="Disordered" evidence="1">
    <location>
        <begin position="1"/>
        <end position="36"/>
    </location>
</feature>
<evidence type="ECO:0000256" key="1">
    <source>
        <dbReference type="SAM" id="MobiDB-lite"/>
    </source>
</evidence>
<reference evidence="2" key="1">
    <citation type="journal article" date="2019" name="BMC Genomics">
        <title>A new reference genome for Sorghum bicolor reveals high levels of sequence similarity between sweet and grain genotypes: implications for the genetics of sugar metabolism.</title>
        <authorList>
            <person name="Cooper E.A."/>
            <person name="Brenton Z.W."/>
            <person name="Flinn B.S."/>
            <person name="Jenkins J."/>
            <person name="Shu S."/>
            <person name="Flowers D."/>
            <person name="Luo F."/>
            <person name="Wang Y."/>
            <person name="Xia P."/>
            <person name="Barry K."/>
            <person name="Daum C."/>
            <person name="Lipzen A."/>
            <person name="Yoshinaga Y."/>
            <person name="Schmutz J."/>
            <person name="Saski C."/>
            <person name="Vermerris W."/>
            <person name="Kresovich S."/>
        </authorList>
    </citation>
    <scope>NUCLEOTIDE SEQUENCE</scope>
</reference>
<accession>A0A921R335</accession>
<dbReference type="EMBL" id="CM027683">
    <property type="protein sequence ID" value="KAG0532607.1"/>
    <property type="molecule type" value="Genomic_DNA"/>
</dbReference>